<dbReference type="EMBL" id="AP024488">
    <property type="protein sequence ID" value="BCS94969.1"/>
    <property type="molecule type" value="Genomic_DNA"/>
</dbReference>
<protein>
    <recommendedName>
        <fullName evidence="2">Flagellar Assembly Protein A N-terminal region domain-containing protein</fullName>
    </recommendedName>
</protein>
<feature type="region of interest" description="Disordered" evidence="1">
    <location>
        <begin position="472"/>
        <end position="491"/>
    </location>
</feature>
<evidence type="ECO:0000313" key="3">
    <source>
        <dbReference type="EMBL" id="BCS94969.1"/>
    </source>
</evidence>
<accession>A0ABN6EX98</accession>
<dbReference type="PANTHER" id="PTHR38032:SF1">
    <property type="entry name" value="RNA-BINDING PROTEIN KHPB N-TERMINAL DOMAIN-CONTAINING PROTEIN"/>
    <property type="match status" value="1"/>
</dbReference>
<dbReference type="InterPro" id="IPR046866">
    <property type="entry name" value="FapA_N"/>
</dbReference>
<organism evidence="3 4">
    <name type="scientific">Desulfoluna limicola</name>
    <dbReference type="NCBI Taxonomy" id="2810562"/>
    <lineage>
        <taxon>Bacteria</taxon>
        <taxon>Pseudomonadati</taxon>
        <taxon>Thermodesulfobacteriota</taxon>
        <taxon>Desulfobacteria</taxon>
        <taxon>Desulfobacterales</taxon>
        <taxon>Desulfolunaceae</taxon>
        <taxon>Desulfoluna</taxon>
    </lineage>
</organism>
<evidence type="ECO:0000256" key="1">
    <source>
        <dbReference type="SAM" id="MobiDB-lite"/>
    </source>
</evidence>
<feature type="domain" description="Flagellar Assembly Protein A N-terminal region" evidence="2">
    <location>
        <begin position="501"/>
        <end position="668"/>
    </location>
</feature>
<dbReference type="InterPro" id="IPR046865">
    <property type="entry name" value="FapA_b_solenoid"/>
</dbReference>
<dbReference type="Pfam" id="PF03961">
    <property type="entry name" value="FapA"/>
    <property type="match status" value="1"/>
</dbReference>
<dbReference type="RefSeq" id="WP_236891264.1">
    <property type="nucleotide sequence ID" value="NZ_AP024488.1"/>
</dbReference>
<name>A0ABN6EX98_9BACT</name>
<sequence>MINATCPNCKHVHSVPASLAGTDTVCIQCGDSFTIMKKSARSEHSPLARIVLEKGLVTKSELSYALKVQSMAQLLGKTHSLDSILYRLGFISMHTLHHLFAATVRFLDREFGDIAVKKGMITPKSLEKALAIQAEEFTKARLLQVGTILVDQGDLAEKDHKLLMFGYQERAEFYDTSQYPTRHDDPESPDQQPHLLGMIAREEQLVDSALLETILKEMDREDSHEKTRLDTILLERKLISPEKLKDLVAETERVLDRKFIAIALKKNLVSEDQVHHAMEVQEKERKKARVRLVSDILLEKGVLSLDQCNEIFRYQKRAPKEVSDNLPPPKTRRLKRHLYKQLKNGVEFGKLAVKNGYISDAQLLEALKTLKDALNEGRKTSIEEILVIKKLIRPDIISMLRMVKSVTEMGEKDNEFGEIAIHMGRVKEEEVKAAFEQQIQEFSSTRQIRSISEILVLKNQITAQDVEKVRARMTGDEEPSYPTAEVSDLSTAHVPEPPKPDIHIADDGLSAWIVIPEEMGGNIEYSDVLALAAGAGIAYGLVDEPGFTALLKQPENDTGTFVIAEGIPPIPGQDATIHYHFKTDYLNAGRVSEDGRIDFKTRGDIPFVEAGSLLAELVPPVPETPGIDVRGEPIEATAPEPLDLAAGTGTSLSPDGLSVHADSDGSPHAGIDGIISVFQEYRVEGDVGLRTGHITFHGNVVITGTIREGFRVKGAHVTATSAKGADIVASAGVLITEGIIDSRISAGGSIQARYISNSKVDSFGDVVVMGEIMDSRIRASGLCMNRSGDIISSEIVARKGLLARNVGTDVSRPCLLKVGVDEHSNAVLTALAEKRSRARKRFARAVEAQKRKEEELVALQGRAAALVSRQESLMREEAELSKFPIKSRDEYILQRDGIRRQLGVLEGKVKGCFDKDDALSEEIALLKQKIVPLREALDMCRIRHQAMTSWARSQENIPVVSSSGTLTEGTVIIGPNAKRVLSKNMHRAKLKEHALGNGTYIFE</sequence>
<evidence type="ECO:0000259" key="2">
    <source>
        <dbReference type="Pfam" id="PF20250"/>
    </source>
</evidence>
<evidence type="ECO:0000313" key="4">
    <source>
        <dbReference type="Proteomes" id="UP001320148"/>
    </source>
</evidence>
<dbReference type="Proteomes" id="UP001320148">
    <property type="component" value="Chromosome"/>
</dbReference>
<gene>
    <name evidence="3" type="ORF">DSLASN_06010</name>
</gene>
<keyword evidence="4" id="KW-1185">Reference proteome</keyword>
<dbReference type="InterPro" id="IPR005646">
    <property type="entry name" value="FapA"/>
</dbReference>
<dbReference type="Pfam" id="PF20250">
    <property type="entry name" value="FapA_N"/>
    <property type="match status" value="1"/>
</dbReference>
<reference evidence="3 4" key="1">
    <citation type="submission" date="2021-02" db="EMBL/GenBank/DDBJ databases">
        <title>Complete genome of Desulfoluna sp. strain ASN36.</title>
        <authorList>
            <person name="Takahashi A."/>
            <person name="Kojima H."/>
            <person name="Fukui M."/>
        </authorList>
    </citation>
    <scope>NUCLEOTIDE SEQUENCE [LARGE SCALE GENOMIC DNA]</scope>
    <source>
        <strain evidence="3 4">ASN36</strain>
    </source>
</reference>
<proteinExistence type="predicted"/>
<dbReference type="PANTHER" id="PTHR38032">
    <property type="entry name" value="POLYMERASE-RELATED"/>
    <property type="match status" value="1"/>
</dbReference>